<protein>
    <submittedName>
        <fullName evidence="1">Uncharacterized protein</fullName>
    </submittedName>
</protein>
<comment type="caution">
    <text evidence="1">The sequence shown here is derived from an EMBL/GenBank/DDBJ whole genome shotgun (WGS) entry which is preliminary data.</text>
</comment>
<evidence type="ECO:0000313" key="2">
    <source>
        <dbReference type="Proteomes" id="UP001194580"/>
    </source>
</evidence>
<proteinExistence type="predicted"/>
<organism evidence="1 2">
    <name type="scientific">Linnemannia exigua</name>
    <dbReference type="NCBI Taxonomy" id="604196"/>
    <lineage>
        <taxon>Eukaryota</taxon>
        <taxon>Fungi</taxon>
        <taxon>Fungi incertae sedis</taxon>
        <taxon>Mucoromycota</taxon>
        <taxon>Mortierellomycotina</taxon>
        <taxon>Mortierellomycetes</taxon>
        <taxon>Mortierellales</taxon>
        <taxon>Mortierellaceae</taxon>
        <taxon>Linnemannia</taxon>
    </lineage>
</organism>
<gene>
    <name evidence="1" type="ORF">BGZ95_000886</name>
</gene>
<accession>A0AAD4D7P7</accession>
<evidence type="ECO:0000313" key="1">
    <source>
        <dbReference type="EMBL" id="KAG0271308.1"/>
    </source>
</evidence>
<dbReference type="EMBL" id="JAAAIL010001175">
    <property type="protein sequence ID" value="KAG0271308.1"/>
    <property type="molecule type" value="Genomic_DNA"/>
</dbReference>
<dbReference type="Proteomes" id="UP001194580">
    <property type="component" value="Unassembled WGS sequence"/>
</dbReference>
<keyword evidence="2" id="KW-1185">Reference proteome</keyword>
<reference evidence="1" key="1">
    <citation type="journal article" date="2020" name="Fungal Divers.">
        <title>Resolving the Mortierellaceae phylogeny through synthesis of multi-gene phylogenetics and phylogenomics.</title>
        <authorList>
            <person name="Vandepol N."/>
            <person name="Liber J."/>
            <person name="Desiro A."/>
            <person name="Na H."/>
            <person name="Kennedy M."/>
            <person name="Barry K."/>
            <person name="Grigoriev I.V."/>
            <person name="Miller A.N."/>
            <person name="O'Donnell K."/>
            <person name="Stajich J.E."/>
            <person name="Bonito G."/>
        </authorList>
    </citation>
    <scope>NUCLEOTIDE SEQUENCE</scope>
    <source>
        <strain evidence="1">NRRL 28262</strain>
    </source>
</reference>
<feature type="non-terminal residue" evidence="1">
    <location>
        <position position="1"/>
    </location>
</feature>
<sequence>EFSFMTLMSIKRHMDNNNIKKVQDVWFSNIKWLIETPSSDILHEYWKAETMEAKHYCKNTAKYLGPIYVRDLLDFGRIVDHYMCVWQAAEGSEFILSDNCFGAFEGGNDEPLHNFFIVSPRYAIVLVNRLHIRLPGITVHMPSRTSWFSDKLHLYPQAVYVKGPPPLATSDLSPDDVFKYKRIVIPKEDVYKVNSIFLDCRDISVTYKSTVCMLKSLRFYDKVKSDKVLFTYEHAYAILKRKLFNDLNRTHIS</sequence>
<name>A0AAD4D7P7_9FUNG</name>
<dbReference type="AlphaFoldDB" id="A0AAD4D7P7"/>